<reference evidence="11 28" key="9">
    <citation type="submission" date="2021-03" db="EMBL/GenBank/DDBJ databases">
        <title>Whole Genome Sequencing of Mycobacterium tuberculosis clinical isolates from Arunachal Pradesh, India.</title>
        <authorList>
            <person name="Singh S."/>
            <person name="Mudliar S.R."/>
            <person name="Kulsum U."/>
            <person name="Rufai S.B."/>
            <person name="Singh P.K."/>
            <person name="Umpo M."/>
            <person name="Nyori M."/>
        </authorList>
    </citation>
    <scope>NUCLEOTIDE SEQUENCE [LARGE SCALE GENOMIC DNA]</scope>
    <source>
        <strain evidence="11 28">OMICS/BPL/0142/20/SP</strain>
    </source>
</reference>
<name>A0A066S4D5_MYCTX</name>
<dbReference type="EMBL" id="CSAE01000024">
    <property type="protein sequence ID" value="COV05859.1"/>
    <property type="molecule type" value="Genomic_DNA"/>
</dbReference>
<evidence type="ECO:0000313" key="13">
    <source>
        <dbReference type="EMBL" id="REQ54120.1"/>
    </source>
</evidence>
<dbReference type="Proteomes" id="UP000048600">
    <property type="component" value="Unassembled WGS sequence"/>
</dbReference>
<dbReference type="GO" id="GO:0008168">
    <property type="term" value="F:methyltransferase activity"/>
    <property type="evidence" value="ECO:0007669"/>
    <property type="project" value="UniProtKB-KW"/>
</dbReference>
<organism evidence="6 23">
    <name type="scientific">Mycobacterium tuberculosis</name>
    <dbReference type="NCBI Taxonomy" id="1773"/>
    <lineage>
        <taxon>Bacteria</taxon>
        <taxon>Bacillati</taxon>
        <taxon>Actinomycetota</taxon>
        <taxon>Actinomycetes</taxon>
        <taxon>Mycobacteriales</taxon>
        <taxon>Mycobacteriaceae</taxon>
        <taxon>Mycobacterium</taxon>
        <taxon>Mycobacterium tuberculosis complex</taxon>
    </lineage>
</organism>
<dbReference type="SUPFAM" id="SSF53335">
    <property type="entry name" value="S-adenosyl-L-methionine-dependent methyltransferases"/>
    <property type="match status" value="1"/>
</dbReference>
<reference evidence="12 25" key="6">
    <citation type="submission" date="2017-02" db="EMBL/GenBank/DDBJ databases">
        <title>Protein polymorphisms may explain contrasting epidemiological fitness of two variants of a multidrug-resistant Mycobacterium tuberculosis strain.</title>
        <authorList>
            <person name="Bigi M.M."/>
            <person name="Lopez B."/>
            <person name="Blanco F.C."/>
            <person name="Sasiain M.C."/>
            <person name="De La Barrera S."/>
            <person name="Ritacco V."/>
            <person name="Bigi F."/>
            <person name="Soria M.A."/>
        </authorList>
    </citation>
    <scope>NUCLEOTIDE SEQUENCE [LARGE SCALE GENOMIC DNA]</scope>
    <source>
        <strain evidence="12 25">6548</strain>
    </source>
</reference>
<dbReference type="EMBL" id="CNFU01000831">
    <property type="protein sequence ID" value="CKS58842.1"/>
    <property type="molecule type" value="Genomic_DNA"/>
</dbReference>
<dbReference type="RefSeq" id="WP_003405160.1">
    <property type="nucleotide sequence ID" value="NZ_AP017901.1"/>
</dbReference>
<reference evidence="13" key="7">
    <citation type="submission" date="2018-07" db="EMBL/GenBank/DDBJ databases">
        <authorList>
            <person name="Shah S."/>
            <person name="Brown T."/>
            <person name="Auld S."/>
            <person name="Bratton K."/>
            <person name="Narechania A."/>
            <person name="Mathema B."/>
            <person name="Gandhi N."/>
        </authorList>
    </citation>
    <scope>NUCLEOTIDE SEQUENCE</scope>
    <source>
        <strain evidence="13">32301_S10</strain>
    </source>
</reference>
<dbReference type="Proteomes" id="UP000038802">
    <property type="component" value="Unassembled WGS sequence"/>
</dbReference>
<dbReference type="EMBL" id="QTBD01000106">
    <property type="protein sequence ID" value="REQ54120.1"/>
    <property type="molecule type" value="Genomic_DNA"/>
</dbReference>
<dbReference type="Proteomes" id="UP000050139">
    <property type="component" value="Unassembled WGS sequence"/>
</dbReference>
<evidence type="ECO:0000313" key="4">
    <source>
        <dbReference type="EMBL" id="CKS58842.1"/>
    </source>
</evidence>
<dbReference type="Proteomes" id="UP000671119">
    <property type="component" value="Unassembled WGS sequence"/>
</dbReference>
<reference evidence="8" key="3">
    <citation type="submission" date="2015-03" db="EMBL/GenBank/DDBJ databases">
        <authorList>
            <person name="Murphy D."/>
        </authorList>
    </citation>
    <scope>NUCLEOTIDE SEQUENCE [LARGE SCALE GENOMIC DNA]</scope>
    <source>
        <strain evidence="8">K00500041</strain>
    </source>
</reference>
<dbReference type="EMBL" id="CQQC01000135">
    <property type="protein sequence ID" value="CNU41755.1"/>
    <property type="molecule type" value="Genomic_DNA"/>
</dbReference>
<evidence type="ECO:0000313" key="3">
    <source>
        <dbReference type="EMBL" id="CKR66455.1"/>
    </source>
</evidence>
<reference evidence="6 23" key="2">
    <citation type="submission" date="2015-03" db="EMBL/GenBank/DDBJ databases">
        <authorList>
            <consortium name="Pathogen Informatics"/>
            <person name="Murphy D."/>
        </authorList>
    </citation>
    <scope>NUCLEOTIDE SEQUENCE [LARGE SCALE GENOMIC DNA]</scope>
    <source>
        <strain evidence="6 23">0268S</strain>
    </source>
</reference>
<dbReference type="Proteomes" id="UP000045842">
    <property type="component" value="Unassembled WGS sequence"/>
</dbReference>
<sequence>MPEPFRIAREKVRVLRPAGRITIHTSYAGQCPPMRYAPNAAAGNIGLTMFDRNAFVNLSRSAGLVDVEQ</sequence>
<evidence type="ECO:0000313" key="24">
    <source>
        <dbReference type="Proteomes" id="UP000050164"/>
    </source>
</evidence>
<dbReference type="EMBL" id="COPH01000028">
    <property type="protein sequence ID" value="CLW75754.1"/>
    <property type="molecule type" value="Genomic_DNA"/>
</dbReference>
<accession>A0A066S4D5</accession>
<evidence type="ECO:0000313" key="27">
    <source>
        <dbReference type="Proteomes" id="UP000300237"/>
    </source>
</evidence>
<evidence type="ECO:0000313" key="14">
    <source>
        <dbReference type="EMBL" id="VCU49245.1"/>
    </source>
</evidence>
<dbReference type="Proteomes" id="UP000048289">
    <property type="component" value="Unassembled WGS sequence"/>
</dbReference>
<evidence type="ECO:0000313" key="22">
    <source>
        <dbReference type="Proteomes" id="UP000049023"/>
    </source>
</evidence>
<dbReference type="Proteomes" id="UP000049023">
    <property type="component" value="Unassembled WGS sequence"/>
</dbReference>
<evidence type="ECO:0000313" key="7">
    <source>
        <dbReference type="EMBL" id="CNU41755.1"/>
    </source>
</evidence>
<evidence type="ECO:0000313" key="20">
    <source>
        <dbReference type="Proteomes" id="UP000048600"/>
    </source>
</evidence>
<dbReference type="GeneID" id="45424968"/>
<dbReference type="STRING" id="115862.BBG46_05385"/>
<dbReference type="PATRIC" id="fig|1773.206.peg.677"/>
<dbReference type="EMBL" id="LWDQ01000001">
    <property type="protein sequence ID" value="OMH58899.1"/>
    <property type="molecule type" value="Genomic_DNA"/>
</dbReference>
<evidence type="ECO:0000313" key="26">
    <source>
        <dbReference type="Proteomes" id="UP000256381"/>
    </source>
</evidence>
<evidence type="ECO:0000313" key="21">
    <source>
        <dbReference type="Proteomes" id="UP000048948"/>
    </source>
</evidence>
<evidence type="ECO:0000313" key="16">
    <source>
        <dbReference type="Proteomes" id="UP000039217"/>
    </source>
</evidence>
<dbReference type="EMBL" id="CFOE01000375">
    <property type="protein sequence ID" value="CFE40853.1"/>
    <property type="molecule type" value="Genomic_DNA"/>
</dbReference>
<evidence type="ECO:0000313" key="28">
    <source>
        <dbReference type="Proteomes" id="UP000671119"/>
    </source>
</evidence>
<evidence type="ECO:0000313" key="11">
    <source>
        <dbReference type="EMBL" id="MBP0684505.1"/>
    </source>
</evidence>
<evidence type="ECO:0000313" key="18">
    <source>
        <dbReference type="Proteomes" id="UP000046947"/>
    </source>
</evidence>
<gene>
    <name evidence="12" type="ORF">A4S10_01060</name>
    <name evidence="14" type="ORF">DKC2_1063</name>
    <name evidence="13" type="ORF">DSJ38_07005</name>
    <name evidence="7" type="ORF">ERS007661_00637</name>
    <name evidence="9" type="ORF">ERS007679_02307</name>
    <name evidence="1" type="ORF">ERS007681_02668</name>
    <name evidence="2" type="ORF">ERS007688_01249</name>
    <name evidence="8" type="ORF">ERS007703_00407</name>
    <name evidence="10" type="ORF">ERS007741_01806</name>
    <name evidence="3" type="ORF">ERS027646_00358</name>
    <name evidence="5" type="ORF">ERS027659_03733</name>
    <name evidence="4" type="ORF">ERS027661_03278</name>
    <name evidence="6" type="ORF">ERS094118_03231</name>
    <name evidence="11" type="ORF">J8J21_15570</name>
</gene>
<evidence type="ECO:0000313" key="1">
    <source>
        <dbReference type="EMBL" id="CFE40853.1"/>
    </source>
</evidence>
<dbReference type="EMBL" id="CHKL01000173">
    <property type="protein sequence ID" value="COW20370.1"/>
    <property type="molecule type" value="Genomic_DNA"/>
</dbReference>
<dbReference type="AlphaFoldDB" id="A0A066S4D5"/>
<keyword evidence="1" id="KW-0808">Transferase</keyword>
<evidence type="ECO:0000313" key="10">
    <source>
        <dbReference type="EMBL" id="COW20370.1"/>
    </source>
</evidence>
<evidence type="ECO:0000313" key="12">
    <source>
        <dbReference type="EMBL" id="OMH58899.1"/>
    </source>
</evidence>
<evidence type="ECO:0000313" key="19">
    <source>
        <dbReference type="Proteomes" id="UP000048289"/>
    </source>
</evidence>
<evidence type="ECO:0000313" key="25">
    <source>
        <dbReference type="Proteomes" id="UP000189452"/>
    </source>
</evidence>
<keyword evidence="6" id="KW-0489">Methyltransferase</keyword>
<evidence type="ECO:0000313" key="2">
    <source>
        <dbReference type="EMBL" id="CFE48842.1"/>
    </source>
</evidence>
<dbReference type="Proteomes" id="UP000300237">
    <property type="component" value="Chromosome"/>
</dbReference>
<dbReference type="Proteomes" id="UP000189452">
    <property type="component" value="Chromosome"/>
</dbReference>
<dbReference type="Proteomes" id="UP000050164">
    <property type="component" value="Unassembled WGS sequence"/>
</dbReference>
<dbReference type="Proteomes" id="UP000039217">
    <property type="component" value="Unassembled WGS sequence"/>
</dbReference>
<protein>
    <submittedName>
        <fullName evidence="6">Methyltransferase</fullName>
    </submittedName>
</protein>
<dbReference type="EMBL" id="CSAD01000307">
    <property type="protein sequence ID" value="COV69911.1"/>
    <property type="molecule type" value="Genomic_DNA"/>
</dbReference>
<dbReference type="EMBL" id="CFOH01000151">
    <property type="protein sequence ID" value="CFE48842.1"/>
    <property type="molecule type" value="Genomic_DNA"/>
</dbReference>
<dbReference type="Proteomes" id="UP000046947">
    <property type="component" value="Unassembled WGS sequence"/>
</dbReference>
<reference evidence="15 16" key="1">
    <citation type="submission" date="2015-03" db="EMBL/GenBank/DDBJ databases">
        <authorList>
            <consortium name="Pathogen Informatics"/>
        </authorList>
    </citation>
    <scope>NUCLEOTIDE SEQUENCE [LARGE SCALE GENOMIC DNA]</scope>
    <source>
        <strain evidence="3 21">Bir 172</strain>
        <strain evidence="5 24">Bir 185</strain>
        <strain evidence="4 22">Bir 187</strain>
        <strain evidence="7 16">D00501624</strain>
        <strain evidence="9 17">G09801536</strain>
        <strain evidence="1 19">G09901357</strain>
        <strain evidence="2 18">H09601792</strain>
        <strain evidence="15">K00500041</strain>
        <strain evidence="10 20">P00601463</strain>
    </source>
</reference>
<dbReference type="GO" id="GO:0032259">
    <property type="term" value="P:methylation"/>
    <property type="evidence" value="ECO:0007669"/>
    <property type="project" value="UniProtKB-KW"/>
</dbReference>
<evidence type="ECO:0000313" key="17">
    <source>
        <dbReference type="Proteomes" id="UP000045842"/>
    </source>
</evidence>
<evidence type="ECO:0000313" key="15">
    <source>
        <dbReference type="Proteomes" id="UP000038802"/>
    </source>
</evidence>
<dbReference type="Proteomes" id="UP000048948">
    <property type="component" value="Unassembled WGS sequence"/>
</dbReference>
<reference evidence="12 25" key="4">
    <citation type="submission" date="2016-04" db="EMBL/GenBank/DDBJ databases">
        <authorList>
            <person name="Bigi M."/>
            <person name="Bigi F."/>
            <person name="Soria M.A."/>
        </authorList>
    </citation>
    <scope>NUCLEOTIDE SEQUENCE [LARGE SCALE GENOMIC DNA]</scope>
    <source>
        <strain evidence="12 25">6548</strain>
    </source>
</reference>
<evidence type="ECO:0000313" key="5">
    <source>
        <dbReference type="EMBL" id="CKS91953.1"/>
    </source>
</evidence>
<evidence type="ECO:0000313" key="6">
    <source>
        <dbReference type="EMBL" id="CLW75754.1"/>
    </source>
</evidence>
<evidence type="ECO:0000313" key="8">
    <source>
        <dbReference type="EMBL" id="COV05859.1"/>
    </source>
</evidence>
<reference evidence="14 27" key="8">
    <citation type="submission" date="2018-08" db="EMBL/GenBank/DDBJ databases">
        <authorList>
            <person name="Fokvardsen B D."/>
            <person name="Norman A."/>
        </authorList>
    </citation>
    <scope>NUCLEOTIDE SEQUENCE [LARGE SCALE GENOMIC DNA]</scope>
    <source>
        <strain evidence="14 27">DKC2</strain>
    </source>
</reference>
<evidence type="ECO:0000313" key="9">
    <source>
        <dbReference type="EMBL" id="COV69911.1"/>
    </source>
</evidence>
<dbReference type="Proteomes" id="UP000256381">
    <property type="component" value="Unassembled WGS sequence"/>
</dbReference>
<dbReference type="EMBL" id="CNGE01000034">
    <property type="protein sequence ID" value="CKR66455.1"/>
    <property type="molecule type" value="Genomic_DNA"/>
</dbReference>
<dbReference type="EMBL" id="CNFT01001146">
    <property type="protein sequence ID" value="CKS91953.1"/>
    <property type="molecule type" value="Genomic_DNA"/>
</dbReference>
<evidence type="ECO:0000313" key="23">
    <source>
        <dbReference type="Proteomes" id="UP000050139"/>
    </source>
</evidence>
<dbReference type="EMBL" id="JAGIZI010000026">
    <property type="protein sequence ID" value="MBP0684505.1"/>
    <property type="molecule type" value="Genomic_DNA"/>
</dbReference>
<dbReference type="EMBL" id="LR027516">
    <property type="protein sequence ID" value="VCU49245.1"/>
    <property type="molecule type" value="Genomic_DNA"/>
</dbReference>
<reference evidence="13 26" key="5">
    <citation type="journal article" date="2017" name="N. Engl. J. Med.">
        <title>Transmission of Extensively Drug-Resistant Tuberculosis in South Africa.</title>
        <authorList>
            <person name="Shah N.S."/>
            <person name="Auld S.C."/>
            <person name="Brust J.C."/>
            <person name="Mathema B."/>
            <person name="Ismail N."/>
            <person name="Moodley P."/>
            <person name="Mlisana K."/>
            <person name="Allana S."/>
            <person name="Campbell A."/>
            <person name="Mthiyane T."/>
            <person name="Morris N."/>
            <person name="Mpangase P."/>
            <person name="van der Meulen H."/>
            <person name="Omar S.V."/>
            <person name="Brown T.S."/>
            <person name="Narechania A."/>
            <person name="Shaskina E."/>
            <person name="Kapwata T."/>
            <person name="Kreiswirth B."/>
            <person name="Gandhi N.R."/>
        </authorList>
    </citation>
    <scope>NUCLEOTIDE SEQUENCE [LARGE SCALE GENOMIC DNA]</scope>
    <source>
        <strain evidence="13 26">32301_S10</strain>
    </source>
</reference>
<dbReference type="InterPro" id="IPR029063">
    <property type="entry name" value="SAM-dependent_MTases_sf"/>
</dbReference>
<proteinExistence type="predicted"/>